<feature type="transmembrane region" description="Helical" evidence="1">
    <location>
        <begin position="122"/>
        <end position="149"/>
    </location>
</feature>
<protein>
    <submittedName>
        <fullName evidence="2">DUF975 family protein</fullName>
    </submittedName>
</protein>
<reference evidence="2 3" key="1">
    <citation type="submission" date="2020-04" db="EMBL/GenBank/DDBJ databases">
        <title>MicrobeNet Type strains.</title>
        <authorList>
            <person name="Nicholson A.C."/>
        </authorList>
    </citation>
    <scope>NUCLEOTIDE SEQUENCE [LARGE SCALE GENOMIC DNA]</scope>
    <source>
        <strain evidence="2 3">CCUG 54536</strain>
    </source>
</reference>
<dbReference type="InterPro" id="IPR010380">
    <property type="entry name" value="DUF975"/>
</dbReference>
<proteinExistence type="predicted"/>
<dbReference type="PANTHER" id="PTHR40076">
    <property type="entry name" value="MEMBRANE PROTEIN-RELATED"/>
    <property type="match status" value="1"/>
</dbReference>
<feature type="transmembrane region" description="Helical" evidence="1">
    <location>
        <begin position="80"/>
        <end position="101"/>
    </location>
</feature>
<organism evidence="2 3">
    <name type="scientific">Leuconostoc holzapfelii</name>
    <dbReference type="NCBI Taxonomy" id="434464"/>
    <lineage>
        <taxon>Bacteria</taxon>
        <taxon>Bacillati</taxon>
        <taxon>Bacillota</taxon>
        <taxon>Bacilli</taxon>
        <taxon>Lactobacillales</taxon>
        <taxon>Lactobacillaceae</taxon>
        <taxon>Leuconostoc</taxon>
    </lineage>
</organism>
<dbReference type="RefSeq" id="WP_168677821.1">
    <property type="nucleotide sequence ID" value="NZ_BPKV01000016.1"/>
</dbReference>
<sequence length="243" mass="27799">MNSTEPISIRGVKREARALYRGRYGTAIKVNIIPIILTIFSVYAAGLATYAIWAVIAAPNQVVANDGSAAVQIKGTIQDILSQAITLIFSWTVSWTLIDWFEKPRTRPTFKETFQIFQRGNFWHTLLLTIVQSVLLFLWTLLMVIPGIIKGFSYSQTYFAYKIDLENGTRQRQLTDYITISRRVMNGRKWELFLLELSFIGWHILGILTGGLVYLYAVPYMNATRVAYSRHLFSLALSESREQ</sequence>
<feature type="transmembrane region" description="Helical" evidence="1">
    <location>
        <begin position="192"/>
        <end position="217"/>
    </location>
</feature>
<evidence type="ECO:0000313" key="3">
    <source>
        <dbReference type="Proteomes" id="UP000590460"/>
    </source>
</evidence>
<evidence type="ECO:0000256" key="1">
    <source>
        <dbReference type="SAM" id="Phobius"/>
    </source>
</evidence>
<keyword evidence="1" id="KW-0472">Membrane</keyword>
<keyword evidence="1" id="KW-1133">Transmembrane helix</keyword>
<dbReference type="PANTHER" id="PTHR40076:SF1">
    <property type="entry name" value="MEMBRANE PROTEIN"/>
    <property type="match status" value="1"/>
</dbReference>
<dbReference type="Pfam" id="PF06161">
    <property type="entry name" value="DUF975"/>
    <property type="match status" value="1"/>
</dbReference>
<gene>
    <name evidence="2" type="ORF">HF966_08170</name>
</gene>
<dbReference type="Proteomes" id="UP000590460">
    <property type="component" value="Unassembled WGS sequence"/>
</dbReference>
<feature type="transmembrane region" description="Helical" evidence="1">
    <location>
        <begin position="30"/>
        <end position="56"/>
    </location>
</feature>
<evidence type="ECO:0000313" key="2">
    <source>
        <dbReference type="EMBL" id="NKZ19147.1"/>
    </source>
</evidence>
<accession>A0A846ZBH0</accession>
<comment type="caution">
    <text evidence="2">The sequence shown here is derived from an EMBL/GenBank/DDBJ whole genome shotgun (WGS) entry which is preliminary data.</text>
</comment>
<dbReference type="EMBL" id="JAAXPO010000011">
    <property type="protein sequence ID" value="NKZ19147.1"/>
    <property type="molecule type" value="Genomic_DNA"/>
</dbReference>
<keyword evidence="1" id="KW-0812">Transmembrane</keyword>
<name>A0A846ZBH0_9LACO</name>
<dbReference type="AlphaFoldDB" id="A0A846ZBH0"/>